<proteinExistence type="predicted"/>
<name>A0A366JE12_CYTFI</name>
<reference evidence="1 2" key="1">
    <citation type="submission" date="2018-06" db="EMBL/GenBank/DDBJ databases">
        <title>Freshwater and sediment microbial communities from various areas in North America, analyzing microbe dynamics in response to fracking.</title>
        <authorList>
            <person name="Lamendella R."/>
        </authorList>
    </citation>
    <scope>NUCLEOTIDE SEQUENCE [LARGE SCALE GENOMIC DNA]</scope>
    <source>
        <strain evidence="1 2">14_TX</strain>
    </source>
</reference>
<sequence length="32" mass="3494">MVKIKISMMKGHSGTFISNGSKPVAIEVARFE</sequence>
<organism evidence="1 2">
    <name type="scientific">Cytobacillus firmus</name>
    <name type="common">Bacillus firmus</name>
    <dbReference type="NCBI Taxonomy" id="1399"/>
    <lineage>
        <taxon>Bacteria</taxon>
        <taxon>Bacillati</taxon>
        <taxon>Bacillota</taxon>
        <taxon>Bacilli</taxon>
        <taxon>Bacillales</taxon>
        <taxon>Bacillaceae</taxon>
        <taxon>Cytobacillus</taxon>
    </lineage>
</organism>
<evidence type="ECO:0000313" key="1">
    <source>
        <dbReference type="EMBL" id="RBP84514.1"/>
    </source>
</evidence>
<evidence type="ECO:0000313" key="2">
    <source>
        <dbReference type="Proteomes" id="UP000252731"/>
    </source>
</evidence>
<keyword evidence="2" id="KW-1185">Reference proteome</keyword>
<dbReference type="EMBL" id="QNSF01000055">
    <property type="protein sequence ID" value="RBP84514.1"/>
    <property type="molecule type" value="Genomic_DNA"/>
</dbReference>
<accession>A0A366JE12</accession>
<dbReference type="AlphaFoldDB" id="A0A366JE12"/>
<comment type="caution">
    <text evidence="1">The sequence shown here is derived from an EMBL/GenBank/DDBJ whole genome shotgun (WGS) entry which is preliminary data.</text>
</comment>
<dbReference type="Proteomes" id="UP000252731">
    <property type="component" value="Unassembled WGS sequence"/>
</dbReference>
<gene>
    <name evidence="1" type="ORF">DFO70_1551</name>
</gene>
<protein>
    <submittedName>
        <fullName evidence="1">Uncharacterized protein</fullName>
    </submittedName>
</protein>